<feature type="coiled-coil region" evidence="1">
    <location>
        <begin position="268"/>
        <end position="295"/>
    </location>
</feature>
<sequence>MSDSAKGPAAGYIYQFELALVELAKMSKDDVLSIERMDDLAIQDEKGHYILTMQAKHSISMTGSTFGSTSVDLWKTLVNWLDKLKKGHIVEGNNFIAITNVKIPLTSIVREFGIEKFEVVVDKIKNIKINQEKKIKENANKEKKSPAIDATLKRIDLVLNDLSNLKIILSKFSFKEKYQLKDDFFDSIQLGSITDDSYKSNLYDNFLGWVVSRSKENWVNENEAQFTKKDFEEKYDHLRKVHPLKKALFRNKKDIPEFLKINLTEIRSDTYIQQIEDIERDIEDKEEIVKDAVMDFILCDIEISHLITSMNTFTKPDYEDFKESCIDIWKKVKRKHAPKDKSHYSDEEQNNIAIKIFDEIMLDVKLDFMNTFDFNNSNKYVQNGTFLKLSNEPKIGWNPSWIKKYTI</sequence>
<dbReference type="RefSeq" id="WP_130092772.1">
    <property type="nucleotide sequence ID" value="NZ_SETE01000002.1"/>
</dbReference>
<reference evidence="3 4" key="1">
    <citation type="submission" date="2019-02" db="EMBL/GenBank/DDBJ databases">
        <title>Genome sequence of the sea-ice species Brumimicrobium glaciale.</title>
        <authorList>
            <person name="Bowman J.P."/>
        </authorList>
    </citation>
    <scope>NUCLEOTIDE SEQUENCE [LARGE SCALE GENOMIC DNA]</scope>
    <source>
        <strain evidence="3 4">IC156</strain>
    </source>
</reference>
<dbReference type="EMBL" id="SETE01000002">
    <property type="protein sequence ID" value="RYM34763.1"/>
    <property type="molecule type" value="Genomic_DNA"/>
</dbReference>
<organism evidence="3 4">
    <name type="scientific">Brumimicrobium glaciale</name>
    <dbReference type="NCBI Taxonomy" id="200475"/>
    <lineage>
        <taxon>Bacteria</taxon>
        <taxon>Pseudomonadati</taxon>
        <taxon>Bacteroidota</taxon>
        <taxon>Flavobacteriia</taxon>
        <taxon>Flavobacteriales</taxon>
        <taxon>Crocinitomicaceae</taxon>
        <taxon>Brumimicrobium</taxon>
    </lineage>
</organism>
<dbReference type="AlphaFoldDB" id="A0A4Q4KMW5"/>
<feature type="domain" description="ABC-three component systems C-terminal" evidence="2">
    <location>
        <begin position="282"/>
        <end position="403"/>
    </location>
</feature>
<keyword evidence="4" id="KW-1185">Reference proteome</keyword>
<evidence type="ECO:0000259" key="2">
    <source>
        <dbReference type="Pfam" id="PF20283"/>
    </source>
</evidence>
<dbReference type="OrthoDB" id="2786695at2"/>
<keyword evidence="1" id="KW-0175">Coiled coil</keyword>
<evidence type="ECO:0000256" key="1">
    <source>
        <dbReference type="SAM" id="Coils"/>
    </source>
</evidence>
<dbReference type="InterPro" id="IPR046913">
    <property type="entry name" value="ABC-3C_CTD7"/>
</dbReference>
<comment type="caution">
    <text evidence="3">The sequence shown here is derived from an EMBL/GenBank/DDBJ whole genome shotgun (WGS) entry which is preliminary data.</text>
</comment>
<dbReference type="Pfam" id="PF20283">
    <property type="entry name" value="CTD7"/>
    <property type="match status" value="1"/>
</dbReference>
<name>A0A4Q4KMW5_9FLAO</name>
<evidence type="ECO:0000313" key="4">
    <source>
        <dbReference type="Proteomes" id="UP000293952"/>
    </source>
</evidence>
<proteinExistence type="predicted"/>
<gene>
    <name evidence="3" type="ORF">ERX46_05155</name>
</gene>
<dbReference type="Proteomes" id="UP000293952">
    <property type="component" value="Unassembled WGS sequence"/>
</dbReference>
<protein>
    <recommendedName>
        <fullName evidence="2">ABC-three component systems C-terminal domain-containing protein</fullName>
    </recommendedName>
</protein>
<accession>A0A4Q4KMW5</accession>
<evidence type="ECO:0000313" key="3">
    <source>
        <dbReference type="EMBL" id="RYM34763.1"/>
    </source>
</evidence>